<reference evidence="2 3" key="1">
    <citation type="journal article" date="2018" name="Mol. Biol. Evol.">
        <title>Analysis of the draft genome of the red seaweed Gracilariopsis chorda provides insights into genome size evolution in Rhodophyta.</title>
        <authorList>
            <person name="Lee J."/>
            <person name="Yang E.C."/>
            <person name="Graf L."/>
            <person name="Yang J.H."/>
            <person name="Qiu H."/>
            <person name="Zel Zion U."/>
            <person name="Chan C.X."/>
            <person name="Stephens T.G."/>
            <person name="Weber A.P.M."/>
            <person name="Boo G.H."/>
            <person name="Boo S.M."/>
            <person name="Kim K.M."/>
            <person name="Shin Y."/>
            <person name="Jung M."/>
            <person name="Lee S.J."/>
            <person name="Yim H.S."/>
            <person name="Lee J.H."/>
            <person name="Bhattacharya D."/>
            <person name="Yoon H.S."/>
        </authorList>
    </citation>
    <scope>NUCLEOTIDE SEQUENCE [LARGE SCALE GENOMIC DNA]</scope>
    <source>
        <strain evidence="2 3">SKKU-2015</strain>
        <tissue evidence="2">Whole body</tissue>
    </source>
</reference>
<dbReference type="OrthoDB" id="16820at2759"/>
<dbReference type="InterPro" id="IPR029068">
    <property type="entry name" value="Glyas_Bleomycin-R_OHBP_Dase"/>
</dbReference>
<name>A0A2V3IWA8_9FLOR</name>
<evidence type="ECO:0000259" key="1">
    <source>
        <dbReference type="Pfam" id="PF00903"/>
    </source>
</evidence>
<organism evidence="2 3">
    <name type="scientific">Gracilariopsis chorda</name>
    <dbReference type="NCBI Taxonomy" id="448386"/>
    <lineage>
        <taxon>Eukaryota</taxon>
        <taxon>Rhodophyta</taxon>
        <taxon>Florideophyceae</taxon>
        <taxon>Rhodymeniophycidae</taxon>
        <taxon>Gracilariales</taxon>
        <taxon>Gracilariaceae</taxon>
        <taxon>Gracilariopsis</taxon>
    </lineage>
</organism>
<evidence type="ECO:0000313" key="3">
    <source>
        <dbReference type="Proteomes" id="UP000247409"/>
    </source>
</evidence>
<dbReference type="Gene3D" id="3.10.180.10">
    <property type="entry name" value="2,3-Dihydroxybiphenyl 1,2-Dioxygenase, domain 1"/>
    <property type="match status" value="1"/>
</dbReference>
<sequence>MARLEQSVQSRILAGYPRKALPLLAVNHISFAVPQPRQTANFFEKVLGFKRLRRPAAIADRVDGAWVCGMGLEIHFVEPSECNLARKARRAHSRKGIDTRNDHLSFLCTDDTEDSGFERIMQTLEQSNVEYATYAFPEDNLKQLFFCEPSSGILIEVSTNPKC</sequence>
<dbReference type="EMBL" id="NBIV01000061">
    <property type="protein sequence ID" value="PXF45420.1"/>
    <property type="molecule type" value="Genomic_DNA"/>
</dbReference>
<dbReference type="Pfam" id="PF00903">
    <property type="entry name" value="Glyoxalase"/>
    <property type="match status" value="1"/>
</dbReference>
<dbReference type="Proteomes" id="UP000247409">
    <property type="component" value="Unassembled WGS sequence"/>
</dbReference>
<keyword evidence="3" id="KW-1185">Reference proteome</keyword>
<gene>
    <name evidence="2" type="ORF">BWQ96_04835</name>
</gene>
<proteinExistence type="predicted"/>
<dbReference type="PANTHER" id="PTHR46142">
    <property type="match status" value="1"/>
</dbReference>
<dbReference type="InterPro" id="IPR004360">
    <property type="entry name" value="Glyas_Fos-R_dOase_dom"/>
</dbReference>
<dbReference type="PANTHER" id="PTHR46142:SF3">
    <property type="entry name" value="F18B13.24 PROTEIN"/>
    <property type="match status" value="1"/>
</dbReference>
<feature type="domain" description="Glyoxalase/fosfomycin resistance/dioxygenase" evidence="1">
    <location>
        <begin position="26"/>
        <end position="145"/>
    </location>
</feature>
<evidence type="ECO:0000313" key="2">
    <source>
        <dbReference type="EMBL" id="PXF45420.1"/>
    </source>
</evidence>
<accession>A0A2V3IWA8</accession>
<dbReference type="SUPFAM" id="SSF54593">
    <property type="entry name" value="Glyoxalase/Bleomycin resistance protein/Dihydroxybiphenyl dioxygenase"/>
    <property type="match status" value="1"/>
</dbReference>
<dbReference type="AlphaFoldDB" id="A0A2V3IWA8"/>
<protein>
    <recommendedName>
        <fullName evidence="1">Glyoxalase/fosfomycin resistance/dioxygenase domain-containing protein</fullName>
    </recommendedName>
</protein>
<comment type="caution">
    <text evidence="2">The sequence shown here is derived from an EMBL/GenBank/DDBJ whole genome shotgun (WGS) entry which is preliminary data.</text>
</comment>